<keyword evidence="4" id="KW-0032">Aminotransferase</keyword>
<keyword evidence="5" id="KW-1185">Reference proteome</keyword>
<sequence>MTSVSEKRAQIPAEAHSRRIDLLRSDILRLINEVFDAGSYHGAARTKELEAFVGRQWGGHPVATSSGTMALHNSVRRLNLRPGDEVIMPALTFVSTGFAVAYTQAVPVLVDIDPVTRCIDPSAVEAAITHRTRAIIAVHMHGLMADMNALNELAQRHGLAVIEDCAQAAGAHSGLGHAGTIGDFGCFSFWVGKNVGGLHDAGMVVARNPHHVSTLRALADLGRDGDRNTHHLLGHRGRMSEIDAAVIKHQLELLPAWTDRRRQIAAQYSEAFQDLPLVLPSDAADRQHTYYKYAVLTADPTDRAELANSLNRARISTEQVYAKLVHQQPAFQQIQHKARGLHHAQRFVENHLCLPIYPELSDAEITRVIDAVRSHYREENKSLMKHEKLVSSVTEY</sequence>
<evidence type="ECO:0000256" key="2">
    <source>
        <dbReference type="ARBA" id="ARBA00037999"/>
    </source>
</evidence>
<evidence type="ECO:0000313" key="5">
    <source>
        <dbReference type="Proteomes" id="UP001596072"/>
    </source>
</evidence>
<keyword evidence="4" id="KW-0808">Transferase</keyword>
<name>A0ABW0ZR88_9ACTN</name>
<proteinExistence type="inferred from homology"/>
<comment type="similarity">
    <text evidence="2 3">Belongs to the DegT/DnrJ/EryC1 family.</text>
</comment>
<dbReference type="InterPro" id="IPR015422">
    <property type="entry name" value="PyrdxlP-dep_Trfase_small"/>
</dbReference>
<keyword evidence="1 3" id="KW-0663">Pyridoxal phosphate</keyword>
<evidence type="ECO:0000256" key="3">
    <source>
        <dbReference type="RuleBase" id="RU004508"/>
    </source>
</evidence>
<reference evidence="5" key="1">
    <citation type="journal article" date="2019" name="Int. J. Syst. Evol. Microbiol.">
        <title>The Global Catalogue of Microorganisms (GCM) 10K type strain sequencing project: providing services to taxonomists for standard genome sequencing and annotation.</title>
        <authorList>
            <consortium name="The Broad Institute Genomics Platform"/>
            <consortium name="The Broad Institute Genome Sequencing Center for Infectious Disease"/>
            <person name="Wu L."/>
            <person name="Ma J."/>
        </authorList>
    </citation>
    <scope>NUCLEOTIDE SEQUENCE [LARGE SCALE GENOMIC DNA]</scope>
    <source>
        <strain evidence="5">YIM 94188</strain>
    </source>
</reference>
<evidence type="ECO:0000256" key="1">
    <source>
        <dbReference type="ARBA" id="ARBA00022898"/>
    </source>
</evidence>
<evidence type="ECO:0000313" key="4">
    <source>
        <dbReference type="EMBL" id="MFC5730995.1"/>
    </source>
</evidence>
<dbReference type="PIRSF" id="PIRSF000390">
    <property type="entry name" value="PLP_StrS"/>
    <property type="match status" value="1"/>
</dbReference>
<organism evidence="4 5">
    <name type="scientific">Nocardioides vastitatis</name>
    <dbReference type="NCBI Taxonomy" id="2568655"/>
    <lineage>
        <taxon>Bacteria</taxon>
        <taxon>Bacillati</taxon>
        <taxon>Actinomycetota</taxon>
        <taxon>Actinomycetes</taxon>
        <taxon>Propionibacteriales</taxon>
        <taxon>Nocardioidaceae</taxon>
        <taxon>Nocardioides</taxon>
    </lineage>
</organism>
<dbReference type="EMBL" id="JBHSNS010000012">
    <property type="protein sequence ID" value="MFC5730995.1"/>
    <property type="molecule type" value="Genomic_DNA"/>
</dbReference>
<dbReference type="InterPro" id="IPR015424">
    <property type="entry name" value="PyrdxlP-dep_Trfase"/>
</dbReference>
<dbReference type="Gene3D" id="3.40.640.10">
    <property type="entry name" value="Type I PLP-dependent aspartate aminotransferase-like (Major domain)"/>
    <property type="match status" value="1"/>
</dbReference>
<dbReference type="Gene3D" id="3.90.1150.10">
    <property type="entry name" value="Aspartate Aminotransferase, domain 1"/>
    <property type="match status" value="1"/>
</dbReference>
<dbReference type="SUPFAM" id="SSF53383">
    <property type="entry name" value="PLP-dependent transferases"/>
    <property type="match status" value="1"/>
</dbReference>
<accession>A0ABW0ZR88</accession>
<comment type="caution">
    <text evidence="4">The sequence shown here is derived from an EMBL/GenBank/DDBJ whole genome shotgun (WGS) entry which is preliminary data.</text>
</comment>
<dbReference type="InterPro" id="IPR000653">
    <property type="entry name" value="DegT/StrS_aminotransferase"/>
</dbReference>
<protein>
    <submittedName>
        <fullName evidence="4">DegT/DnrJ/EryC1/StrS family aminotransferase</fullName>
    </submittedName>
</protein>
<gene>
    <name evidence="4" type="ORF">ACFPQB_18910</name>
</gene>
<dbReference type="CDD" id="cd00616">
    <property type="entry name" value="AHBA_syn"/>
    <property type="match status" value="1"/>
</dbReference>
<dbReference type="InterPro" id="IPR015421">
    <property type="entry name" value="PyrdxlP-dep_Trfase_major"/>
</dbReference>
<dbReference type="GO" id="GO:0008483">
    <property type="term" value="F:transaminase activity"/>
    <property type="evidence" value="ECO:0007669"/>
    <property type="project" value="UniProtKB-KW"/>
</dbReference>
<dbReference type="RefSeq" id="WP_136431815.1">
    <property type="nucleotide sequence ID" value="NZ_JBHSNS010000012.1"/>
</dbReference>
<dbReference type="Pfam" id="PF01041">
    <property type="entry name" value="DegT_DnrJ_EryC1"/>
    <property type="match status" value="1"/>
</dbReference>
<dbReference type="PANTHER" id="PTHR30244:SF36">
    <property type="entry name" value="3-OXO-GLUCOSE-6-PHOSPHATE:GLUTAMATE AMINOTRANSFERASE"/>
    <property type="match status" value="1"/>
</dbReference>
<dbReference type="PANTHER" id="PTHR30244">
    <property type="entry name" value="TRANSAMINASE"/>
    <property type="match status" value="1"/>
</dbReference>
<dbReference type="Proteomes" id="UP001596072">
    <property type="component" value="Unassembled WGS sequence"/>
</dbReference>